<proteinExistence type="predicted"/>
<evidence type="ECO:0000313" key="3">
    <source>
        <dbReference type="EMBL" id="KAF7816811.1"/>
    </source>
</evidence>
<dbReference type="PANTHER" id="PTHR21669">
    <property type="entry name" value="CAPZ-INTERACTING PROTEIN AND RELATED PROTEINS"/>
    <property type="match status" value="1"/>
</dbReference>
<keyword evidence="4" id="KW-1185">Reference proteome</keyword>
<dbReference type="GO" id="GO:0005634">
    <property type="term" value="C:nucleus"/>
    <property type="evidence" value="ECO:0007669"/>
    <property type="project" value="TreeGrafter"/>
</dbReference>
<sequence length="746" mass="82796">MKEEKAPPAGGDSGRASSSFVKKGDRQIFTVELRPGETTIVSWKKLLKDANKVNGSTPVPEHPPANAHPALESEQPSENEVTDASQPNRFSAVIEKIERLYMGKDSSDEEDLRDVPDDDQYDTEDSFIDDAELDEYFEVDNSAIKHDGFFVNRGKLERINELSESASQQPKKRRRKDMLKNSGESYDGHGSKKHGKLGKTASGKTASLPMKNIVNSSQNLVVSSETYEELEFQKQLDVPVVSSKKKTADTKPILDASVALKANDDVPTSVTEAKNLDKQKIGVPQSKNMNDKYKDASTSFDACQRKYREKSAHGHSKSQLGRSSSNTEDLGGTGRSKEKNGSCELPDLNLSDGKCAMQAAKSQHMHKKDGSSVRPKISMLEKAIRELEKMVAESRPPAVENQEADTSQAVKRRLPREIKLKLAKVARLAQASHGKVSKELINRLMSILGHLIQLRTLKRNLKVMISMGMSAKQEKDNRVQQIKKEVVEMIKVQAPSLQSKQQKHGGASGDDQEFGPDEKASTNRTRSLDTALEDKICDLFDLFVDGLDEDAGPQIRKLYAELAQLWPNGYMDNRDIKHAVFRAKERRKALYSRHKDQEKIKRKKMLVTRQEETVRVDANSNVSQQNTRERLAPESSSHALTSVNKPVSNAMPTARAPSPSVNGLKQEKVKGSSSNSRDDARVADGVLTKKKVKRKSEVELEGPHIRPEKLASSQGQERPKSLKQSAGLPHKANFQPTSLPGLEQSS</sequence>
<evidence type="ECO:0000256" key="1">
    <source>
        <dbReference type="SAM" id="MobiDB-lite"/>
    </source>
</evidence>
<accession>A0A834T9N1</accession>
<dbReference type="EMBL" id="JAAIUW010000009">
    <property type="protein sequence ID" value="KAF7816811.1"/>
    <property type="molecule type" value="Genomic_DNA"/>
</dbReference>
<feature type="compositionally biased region" description="Basic and acidic residues" evidence="1">
    <location>
        <begin position="665"/>
        <end position="682"/>
    </location>
</feature>
<gene>
    <name evidence="3" type="ORF">G2W53_030780</name>
</gene>
<dbReference type="PANTHER" id="PTHR21669:SF28">
    <property type="entry name" value="YEMANUCLEIN"/>
    <property type="match status" value="1"/>
</dbReference>
<name>A0A834T9N1_9FABA</name>
<feature type="region of interest" description="Disordered" evidence="1">
    <location>
        <begin position="101"/>
        <end position="125"/>
    </location>
</feature>
<reference evidence="3" key="1">
    <citation type="submission" date="2020-09" db="EMBL/GenBank/DDBJ databases">
        <title>Genome-Enabled Discovery of Anthraquinone Biosynthesis in Senna tora.</title>
        <authorList>
            <person name="Kang S.-H."/>
            <person name="Pandey R.P."/>
            <person name="Lee C.-M."/>
            <person name="Sim J.-S."/>
            <person name="Jeong J.-T."/>
            <person name="Choi B.-S."/>
            <person name="Jung M."/>
            <person name="Ginzburg D."/>
            <person name="Zhao K."/>
            <person name="Won S.Y."/>
            <person name="Oh T.-J."/>
            <person name="Yu Y."/>
            <person name="Kim N.-H."/>
            <person name="Lee O.R."/>
            <person name="Lee T.-H."/>
            <person name="Bashyal P."/>
            <person name="Kim T.-S."/>
            <person name="Lee W.-H."/>
            <person name="Kawkins C."/>
            <person name="Kim C.-K."/>
            <person name="Kim J.S."/>
            <person name="Ahn B.O."/>
            <person name="Rhee S.Y."/>
            <person name="Sohng J.K."/>
        </authorList>
    </citation>
    <scope>NUCLEOTIDE SEQUENCE</scope>
    <source>
        <tissue evidence="3">Leaf</tissue>
    </source>
</reference>
<feature type="compositionally biased region" description="Polar residues" evidence="1">
    <location>
        <begin position="317"/>
        <end position="328"/>
    </location>
</feature>
<evidence type="ECO:0000313" key="4">
    <source>
        <dbReference type="Proteomes" id="UP000634136"/>
    </source>
</evidence>
<feature type="compositionally biased region" description="Basic and acidic residues" evidence="1">
    <location>
        <begin position="695"/>
        <end position="709"/>
    </location>
</feature>
<dbReference type="Pfam" id="PF08729">
    <property type="entry name" value="HUN"/>
    <property type="match status" value="1"/>
</dbReference>
<dbReference type="OrthoDB" id="68076at2759"/>
<feature type="region of interest" description="Disordered" evidence="1">
    <location>
        <begin position="52"/>
        <end position="89"/>
    </location>
</feature>
<feature type="region of interest" description="Disordered" evidence="1">
    <location>
        <begin position="612"/>
        <end position="746"/>
    </location>
</feature>
<dbReference type="GO" id="GO:0006325">
    <property type="term" value="P:chromatin organization"/>
    <property type="evidence" value="ECO:0007669"/>
    <property type="project" value="TreeGrafter"/>
</dbReference>
<organism evidence="3 4">
    <name type="scientific">Senna tora</name>
    <dbReference type="NCBI Taxonomy" id="362788"/>
    <lineage>
        <taxon>Eukaryota</taxon>
        <taxon>Viridiplantae</taxon>
        <taxon>Streptophyta</taxon>
        <taxon>Embryophyta</taxon>
        <taxon>Tracheophyta</taxon>
        <taxon>Spermatophyta</taxon>
        <taxon>Magnoliopsida</taxon>
        <taxon>eudicotyledons</taxon>
        <taxon>Gunneridae</taxon>
        <taxon>Pentapetalae</taxon>
        <taxon>rosids</taxon>
        <taxon>fabids</taxon>
        <taxon>Fabales</taxon>
        <taxon>Fabaceae</taxon>
        <taxon>Caesalpinioideae</taxon>
        <taxon>Cassia clade</taxon>
        <taxon>Senna</taxon>
    </lineage>
</organism>
<feature type="compositionally biased region" description="Polar residues" evidence="1">
    <location>
        <begin position="634"/>
        <end position="651"/>
    </location>
</feature>
<feature type="region of interest" description="Disordered" evidence="1">
    <location>
        <begin position="494"/>
        <end position="526"/>
    </location>
</feature>
<feature type="region of interest" description="Disordered" evidence="1">
    <location>
        <begin position="233"/>
        <end position="345"/>
    </location>
</feature>
<dbReference type="InterPro" id="IPR014840">
    <property type="entry name" value="HRD"/>
</dbReference>
<feature type="region of interest" description="Disordered" evidence="1">
    <location>
        <begin position="160"/>
        <end position="214"/>
    </location>
</feature>
<protein>
    <submittedName>
        <fullName evidence="3">Ubinuclein-1-like isoform X1</fullName>
    </submittedName>
</protein>
<comment type="caution">
    <text evidence="3">The sequence shown here is derived from an EMBL/GenBank/DDBJ whole genome shotgun (WGS) entry which is preliminary data.</text>
</comment>
<feature type="compositionally biased region" description="Basic and acidic residues" evidence="1">
    <location>
        <begin position="303"/>
        <end position="312"/>
    </location>
</feature>
<feature type="compositionally biased region" description="Polar residues" evidence="1">
    <location>
        <begin position="734"/>
        <end position="746"/>
    </location>
</feature>
<feature type="region of interest" description="Disordered" evidence="1">
    <location>
        <begin position="1"/>
        <end position="27"/>
    </location>
</feature>
<dbReference type="AlphaFoldDB" id="A0A834T9N1"/>
<dbReference type="Proteomes" id="UP000634136">
    <property type="component" value="Unassembled WGS sequence"/>
</dbReference>
<feature type="domain" description="Hpc2-related" evidence="2">
    <location>
        <begin position="114"/>
        <end position="157"/>
    </location>
</feature>
<feature type="compositionally biased region" description="Acidic residues" evidence="1">
    <location>
        <begin position="107"/>
        <end position="125"/>
    </location>
</feature>
<evidence type="ECO:0000259" key="2">
    <source>
        <dbReference type="Pfam" id="PF08729"/>
    </source>
</evidence>